<dbReference type="EMBL" id="QDDL01000001">
    <property type="protein sequence ID" value="PVZ71678.1"/>
    <property type="molecule type" value="Genomic_DNA"/>
</dbReference>
<protein>
    <submittedName>
        <fullName evidence="1">DUF455 domain-containing protein</fullName>
    </submittedName>
</protein>
<comment type="caution">
    <text evidence="1">The sequence shown here is derived from an EMBL/GenBank/DDBJ whole genome shotgun (WGS) entry which is preliminary data.</text>
</comment>
<dbReference type="InterPro" id="IPR011197">
    <property type="entry name" value="UCP012318"/>
</dbReference>
<name>A0A2V1H380_9GAMM</name>
<dbReference type="PIRSF" id="PIRSF012318">
    <property type="entry name" value="UCP012318"/>
    <property type="match status" value="1"/>
</dbReference>
<gene>
    <name evidence="1" type="ORF">DC094_01220</name>
</gene>
<dbReference type="SUPFAM" id="SSF47240">
    <property type="entry name" value="Ferritin-like"/>
    <property type="match status" value="1"/>
</dbReference>
<dbReference type="Pfam" id="PF04305">
    <property type="entry name" value="DUF455"/>
    <property type="match status" value="1"/>
</dbReference>
<dbReference type="PANTHER" id="PTHR42782">
    <property type="entry name" value="SI:CH73-314G15.3"/>
    <property type="match status" value="1"/>
</dbReference>
<evidence type="ECO:0000313" key="2">
    <source>
        <dbReference type="Proteomes" id="UP000244906"/>
    </source>
</evidence>
<dbReference type="Proteomes" id="UP000244906">
    <property type="component" value="Unassembled WGS sequence"/>
</dbReference>
<evidence type="ECO:0000313" key="1">
    <source>
        <dbReference type="EMBL" id="PVZ71678.1"/>
    </source>
</evidence>
<dbReference type="PANTHER" id="PTHR42782:SF4">
    <property type="entry name" value="DUF455 DOMAIN-CONTAINING PROTEIN"/>
    <property type="match status" value="1"/>
</dbReference>
<sequence length="273" mass="30846">MTNMQQGAFEALQSSECDEKCSLVFQLENQWLAGELTLFSGESHASLDQPGRPTRPVLVEPSQLASRSLGSEEGRIGLIHSLAHIEFNAINLALDAICRFSGMPDPYYSDWLEVAREEAEHFLMLREHLRRYGRDYGDLPAHGGLWRMAMDTAHDPMHRMALVPRLMEARGLDVTPGIIKKLTSIGEMELVASLQRILDDEIGHVEVGNRWYGWLCRQRELNPLATFKELLSTCPVSIRGPFNEAARLEAGFTKEEMQLINELDQAMRRPKSA</sequence>
<reference evidence="1 2" key="1">
    <citation type="submission" date="2018-04" db="EMBL/GenBank/DDBJ databases">
        <title>Thalassorhabdus spongiae gen. nov., sp. nov., isolated from a marine sponge in South-West Iceland.</title>
        <authorList>
            <person name="Knobloch S."/>
            <person name="Daussin A."/>
            <person name="Johannsson R."/>
            <person name="Marteinsson V.T."/>
        </authorList>
    </citation>
    <scope>NUCLEOTIDE SEQUENCE [LARGE SCALE GENOMIC DNA]</scope>
    <source>
        <strain evidence="1 2">Hp12</strain>
    </source>
</reference>
<dbReference type="OrthoDB" id="9778629at2"/>
<accession>A0A2V1H380</accession>
<dbReference type="RefSeq" id="WP_116685267.1">
    <property type="nucleotide sequence ID" value="NZ_CAWNYD010000001.1"/>
</dbReference>
<proteinExistence type="predicted"/>
<keyword evidence="2" id="KW-1185">Reference proteome</keyword>
<organism evidence="1 2">
    <name type="scientific">Pelagibaculum spongiae</name>
    <dbReference type="NCBI Taxonomy" id="2080658"/>
    <lineage>
        <taxon>Bacteria</taxon>
        <taxon>Pseudomonadati</taxon>
        <taxon>Pseudomonadota</taxon>
        <taxon>Gammaproteobacteria</taxon>
        <taxon>Oceanospirillales</taxon>
        <taxon>Pelagibaculum</taxon>
    </lineage>
</organism>
<dbReference type="InterPro" id="IPR007402">
    <property type="entry name" value="DUF455"/>
</dbReference>
<dbReference type="CDD" id="cd00657">
    <property type="entry name" value="Ferritin_like"/>
    <property type="match status" value="1"/>
</dbReference>
<dbReference type="InterPro" id="IPR009078">
    <property type="entry name" value="Ferritin-like_SF"/>
</dbReference>
<dbReference type="AlphaFoldDB" id="A0A2V1H380"/>